<dbReference type="EMBL" id="BOMY01000034">
    <property type="protein sequence ID" value="GIF22548.1"/>
    <property type="molecule type" value="Genomic_DNA"/>
</dbReference>
<sequence length="277" mass="28960">MTYCAPVSTSRIIATTIGVGASTVAGYGMYRLMLIGSCTGDGCDTSIWVFVVALLFAVISAMVGDTLLLIATLLAGLGIGAVLGPLTDPNGQWVGYIIGATLVLSSLATVLVGRATRKAMAGMRAAIRDSLPAVTPDTLQTTGRAAVAEVLAVRETGTTVNDNPVVGLRVRMTPTDGGTPVEGEKNALVSRLNIPRVGERFAAGYDPGSPDSFVLILAVTDHTPAHLREVYERVRPEATPGSDLLERLGKLNELRLAGALTEAEFERQKAKLLDPTG</sequence>
<keyword evidence="1" id="KW-0472">Membrane</keyword>
<proteinExistence type="predicted"/>
<evidence type="ECO:0000313" key="4">
    <source>
        <dbReference type="Proteomes" id="UP000623608"/>
    </source>
</evidence>
<gene>
    <name evidence="3" type="ORF">Ate02nite_52780</name>
</gene>
<evidence type="ECO:0000313" key="3">
    <source>
        <dbReference type="EMBL" id="GIF22548.1"/>
    </source>
</evidence>
<feature type="transmembrane region" description="Helical" evidence="1">
    <location>
        <begin position="12"/>
        <end position="33"/>
    </location>
</feature>
<feature type="domain" description="SHOCT" evidence="2">
    <location>
        <begin position="246"/>
        <end position="273"/>
    </location>
</feature>
<dbReference type="Pfam" id="PF09851">
    <property type="entry name" value="SHOCT"/>
    <property type="match status" value="1"/>
</dbReference>
<keyword evidence="1" id="KW-0812">Transmembrane</keyword>
<comment type="caution">
    <text evidence="3">The sequence shown here is derived from an EMBL/GenBank/DDBJ whole genome shotgun (WGS) entry which is preliminary data.</text>
</comment>
<keyword evidence="4" id="KW-1185">Reference proteome</keyword>
<accession>A0A919TTH7</accession>
<name>A0A919TTH7_9ACTN</name>
<evidence type="ECO:0000256" key="1">
    <source>
        <dbReference type="SAM" id="Phobius"/>
    </source>
</evidence>
<feature type="transmembrane region" description="Helical" evidence="1">
    <location>
        <begin position="93"/>
        <end position="113"/>
    </location>
</feature>
<dbReference type="InterPro" id="IPR018649">
    <property type="entry name" value="SHOCT"/>
</dbReference>
<evidence type="ECO:0000259" key="2">
    <source>
        <dbReference type="Pfam" id="PF09851"/>
    </source>
</evidence>
<keyword evidence="1" id="KW-1133">Transmembrane helix</keyword>
<organism evidence="3 4">
    <name type="scientific">Paractinoplanes tereljensis</name>
    <dbReference type="NCBI Taxonomy" id="571912"/>
    <lineage>
        <taxon>Bacteria</taxon>
        <taxon>Bacillati</taxon>
        <taxon>Actinomycetota</taxon>
        <taxon>Actinomycetes</taxon>
        <taxon>Micromonosporales</taxon>
        <taxon>Micromonosporaceae</taxon>
        <taxon>Paractinoplanes</taxon>
    </lineage>
</organism>
<feature type="transmembrane region" description="Helical" evidence="1">
    <location>
        <begin position="68"/>
        <end position="87"/>
    </location>
</feature>
<dbReference type="AlphaFoldDB" id="A0A919TTH7"/>
<feature type="transmembrane region" description="Helical" evidence="1">
    <location>
        <begin position="45"/>
        <end position="63"/>
    </location>
</feature>
<reference evidence="3" key="1">
    <citation type="submission" date="2021-01" db="EMBL/GenBank/DDBJ databases">
        <title>Whole genome shotgun sequence of Actinoplanes tereljensis NBRC 105297.</title>
        <authorList>
            <person name="Komaki H."/>
            <person name="Tamura T."/>
        </authorList>
    </citation>
    <scope>NUCLEOTIDE SEQUENCE</scope>
    <source>
        <strain evidence="3">NBRC 105297</strain>
    </source>
</reference>
<dbReference type="Proteomes" id="UP000623608">
    <property type="component" value="Unassembled WGS sequence"/>
</dbReference>
<protein>
    <recommendedName>
        <fullName evidence="2">SHOCT domain-containing protein</fullName>
    </recommendedName>
</protein>